<dbReference type="InterPro" id="IPR050167">
    <property type="entry name" value="Ser_Thr_protein_kinase"/>
</dbReference>
<dbReference type="AlphaFoldDB" id="A0A9K3PTH3"/>
<dbReference type="GO" id="GO:0004674">
    <property type="term" value="F:protein serine/threonine kinase activity"/>
    <property type="evidence" value="ECO:0007669"/>
    <property type="project" value="UniProtKB-KW"/>
</dbReference>
<comment type="caution">
    <text evidence="3">The sequence shown here is derived from an EMBL/GenBank/DDBJ whole genome shotgun (WGS) entry which is preliminary data.</text>
</comment>
<feature type="region of interest" description="Disordered" evidence="1">
    <location>
        <begin position="141"/>
        <end position="165"/>
    </location>
</feature>
<dbReference type="GO" id="GO:0005737">
    <property type="term" value="C:cytoplasm"/>
    <property type="evidence" value="ECO:0007669"/>
    <property type="project" value="TreeGrafter"/>
</dbReference>
<keyword evidence="3" id="KW-0808">Transferase</keyword>
<evidence type="ECO:0000256" key="1">
    <source>
        <dbReference type="SAM" id="MobiDB-lite"/>
    </source>
</evidence>
<sequence length="473" mass="52872">MMSNVDGSIKRVARPTNPNIKLVSKKTSATSMLSSNDLRYATAPDLRSTAAHIVDEIIAQSTLFDYDSEAKIPTFHPIEIRMGHVIGRGGFCICQEIEKISPIKPPNRTGSSRVPEASSTKGGDEKKGLTLFRLVRQGDASFSSDDASSVGNLNKSSSHSRDSLASGQAKVSRDCIIKKAKETRSRRKCCYVVKSVSTEVSKITYMKGNVDIALEAKFLSSLSHRNIIELAGVSSTGPCSKGYFLILERMEETLASRLKTWMDRERMTQGLFGCMGGAKRADQLYVDRIEASFDIASSLQYIHSKNVIYRDLKPDNVGFDRYGVLKLFDFGLCKELKDEDKEKNGLYRNMTGLTGAVRYMAPEVGTGEPYGVSADVYSWAMLMWFILALEPPFGLYTESMIMDRAWVRGYRPVVFRRWNENIQNLIRSAWAQNPLDRPSFLEISLALKQELMNLDHSKTWGSTCTSDDSDPQM</sequence>
<dbReference type="PROSITE" id="PS50011">
    <property type="entry name" value="PROTEIN_KINASE_DOM"/>
    <property type="match status" value="1"/>
</dbReference>
<reference evidence="3" key="2">
    <citation type="submission" date="2021-04" db="EMBL/GenBank/DDBJ databases">
        <authorList>
            <person name="Podell S."/>
        </authorList>
    </citation>
    <scope>NUCLEOTIDE SEQUENCE</scope>
    <source>
        <strain evidence="3">Hildebrandi</strain>
    </source>
</reference>
<dbReference type="InterPro" id="IPR000719">
    <property type="entry name" value="Prot_kinase_dom"/>
</dbReference>
<keyword evidence="3" id="KW-0418">Kinase</keyword>
<feature type="region of interest" description="Disordered" evidence="1">
    <location>
        <begin position="103"/>
        <end position="125"/>
    </location>
</feature>
<dbReference type="EMBL" id="JAGRRH010000015">
    <property type="protein sequence ID" value="KAG7356639.1"/>
    <property type="molecule type" value="Genomic_DNA"/>
</dbReference>
<dbReference type="Proteomes" id="UP000693970">
    <property type="component" value="Unassembled WGS sequence"/>
</dbReference>
<protein>
    <submittedName>
        <fullName evidence="3">WD-40 repeat-containing serine/threonine protein kinase</fullName>
    </submittedName>
</protein>
<evidence type="ECO:0000313" key="3">
    <source>
        <dbReference type="EMBL" id="KAG7356639.1"/>
    </source>
</evidence>
<proteinExistence type="predicted"/>
<dbReference type="GO" id="GO:0007165">
    <property type="term" value="P:signal transduction"/>
    <property type="evidence" value="ECO:0007669"/>
    <property type="project" value="TreeGrafter"/>
</dbReference>
<dbReference type="GO" id="GO:0005524">
    <property type="term" value="F:ATP binding"/>
    <property type="evidence" value="ECO:0007669"/>
    <property type="project" value="InterPro"/>
</dbReference>
<feature type="domain" description="Protein kinase" evidence="2">
    <location>
        <begin position="80"/>
        <end position="452"/>
    </location>
</feature>
<dbReference type="OrthoDB" id="187301at2759"/>
<dbReference type="PANTHER" id="PTHR23257">
    <property type="entry name" value="SERINE-THREONINE PROTEIN KINASE"/>
    <property type="match status" value="1"/>
</dbReference>
<dbReference type="SMART" id="SM00220">
    <property type="entry name" value="S_TKc"/>
    <property type="match status" value="1"/>
</dbReference>
<name>A0A9K3PTH3_9STRA</name>
<feature type="compositionally biased region" description="Polar residues" evidence="1">
    <location>
        <begin position="108"/>
        <end position="121"/>
    </location>
</feature>
<reference evidence="3" key="1">
    <citation type="journal article" date="2021" name="Sci. Rep.">
        <title>Diploid genomic architecture of Nitzschia inconspicua, an elite biomass production diatom.</title>
        <authorList>
            <person name="Oliver A."/>
            <person name="Podell S."/>
            <person name="Pinowska A."/>
            <person name="Traller J.C."/>
            <person name="Smith S.R."/>
            <person name="McClure R."/>
            <person name="Beliaev A."/>
            <person name="Bohutskyi P."/>
            <person name="Hill E.A."/>
            <person name="Rabines A."/>
            <person name="Zheng H."/>
            <person name="Allen L.Z."/>
            <person name="Kuo A."/>
            <person name="Grigoriev I.V."/>
            <person name="Allen A.E."/>
            <person name="Hazlebeck D."/>
            <person name="Allen E.E."/>
        </authorList>
    </citation>
    <scope>NUCLEOTIDE SEQUENCE</scope>
    <source>
        <strain evidence="3">Hildebrandi</strain>
    </source>
</reference>
<evidence type="ECO:0000259" key="2">
    <source>
        <dbReference type="PROSITE" id="PS50011"/>
    </source>
</evidence>
<organism evidence="3 4">
    <name type="scientific">Nitzschia inconspicua</name>
    <dbReference type="NCBI Taxonomy" id="303405"/>
    <lineage>
        <taxon>Eukaryota</taxon>
        <taxon>Sar</taxon>
        <taxon>Stramenopiles</taxon>
        <taxon>Ochrophyta</taxon>
        <taxon>Bacillariophyta</taxon>
        <taxon>Bacillariophyceae</taxon>
        <taxon>Bacillariophycidae</taxon>
        <taxon>Bacillariales</taxon>
        <taxon>Bacillariaceae</taxon>
        <taxon>Nitzschia</taxon>
    </lineage>
</organism>
<dbReference type="Pfam" id="PF00069">
    <property type="entry name" value="Pkinase"/>
    <property type="match status" value="1"/>
</dbReference>
<accession>A0A9K3PTH3</accession>
<keyword evidence="3" id="KW-0723">Serine/threonine-protein kinase</keyword>
<evidence type="ECO:0000313" key="4">
    <source>
        <dbReference type="Proteomes" id="UP000693970"/>
    </source>
</evidence>
<keyword evidence="4" id="KW-1185">Reference proteome</keyword>
<gene>
    <name evidence="3" type="ORF">IV203_001325</name>
</gene>
<dbReference type="PANTHER" id="PTHR23257:SF958">
    <property type="entry name" value="SERINE_THREONINE-PROTEIN KINASE WNK4"/>
    <property type="match status" value="1"/>
</dbReference>